<dbReference type="EMBL" id="GDID01003219">
    <property type="protein sequence ID" value="JAP93387.1"/>
    <property type="molecule type" value="Transcribed_RNA"/>
</dbReference>
<dbReference type="InterPro" id="IPR036855">
    <property type="entry name" value="Znf_CCCH_sf"/>
</dbReference>
<keyword evidence="8" id="KW-0539">Nucleus</keyword>
<protein>
    <recommendedName>
        <fullName evidence="10">C3H1-type domain-containing protein</fullName>
    </recommendedName>
</protein>
<reference evidence="11" key="1">
    <citation type="submission" date="2015-07" db="EMBL/GenBank/DDBJ databases">
        <title>Adaptation to a free-living lifestyle via gene acquisitions in the diplomonad Trepomonas sp. PC1.</title>
        <authorList>
            <person name="Xu F."/>
            <person name="Jerlstrom-Hultqvist J."/>
            <person name="Kolisko M."/>
            <person name="Simpson A.G.B."/>
            <person name="Roger A.J."/>
            <person name="Svard S.G."/>
            <person name="Andersson J.O."/>
        </authorList>
    </citation>
    <scope>NUCLEOTIDE SEQUENCE</scope>
    <source>
        <strain evidence="11">PC1</strain>
    </source>
</reference>
<keyword evidence="4" id="KW-0677">Repeat</keyword>
<dbReference type="GO" id="GO:0003723">
    <property type="term" value="F:RNA binding"/>
    <property type="evidence" value="ECO:0007669"/>
    <property type="project" value="UniProtKB-KW"/>
</dbReference>
<evidence type="ECO:0000256" key="2">
    <source>
        <dbReference type="ARBA" id="ARBA00022664"/>
    </source>
</evidence>
<dbReference type="InterPro" id="IPR000571">
    <property type="entry name" value="Znf_CCCH"/>
</dbReference>
<keyword evidence="5 9" id="KW-0863">Zinc-finger</keyword>
<proteinExistence type="predicted"/>
<organism evidence="11">
    <name type="scientific">Trepomonas sp. PC1</name>
    <dbReference type="NCBI Taxonomy" id="1076344"/>
    <lineage>
        <taxon>Eukaryota</taxon>
        <taxon>Metamonada</taxon>
        <taxon>Diplomonadida</taxon>
        <taxon>Hexamitidae</taxon>
        <taxon>Hexamitinae</taxon>
        <taxon>Trepomonas</taxon>
    </lineage>
</organism>
<dbReference type="Gene3D" id="4.10.1000.10">
    <property type="entry name" value="Zinc finger, CCCH-type"/>
    <property type="match status" value="1"/>
</dbReference>
<evidence type="ECO:0000256" key="8">
    <source>
        <dbReference type="ARBA" id="ARBA00023242"/>
    </source>
</evidence>
<keyword evidence="2" id="KW-0507">mRNA processing</keyword>
<keyword evidence="3 9" id="KW-0479">Metal-binding</keyword>
<evidence type="ECO:0000256" key="6">
    <source>
        <dbReference type="ARBA" id="ARBA00022833"/>
    </source>
</evidence>
<dbReference type="SMART" id="SM00356">
    <property type="entry name" value="ZnF_C3H1"/>
    <property type="match status" value="3"/>
</dbReference>
<dbReference type="GO" id="GO:0006397">
    <property type="term" value="P:mRNA processing"/>
    <property type="evidence" value="ECO:0007669"/>
    <property type="project" value="UniProtKB-KW"/>
</dbReference>
<evidence type="ECO:0000256" key="1">
    <source>
        <dbReference type="ARBA" id="ARBA00004123"/>
    </source>
</evidence>
<dbReference type="GO" id="GO:0005634">
    <property type="term" value="C:nucleus"/>
    <property type="evidence" value="ECO:0007669"/>
    <property type="project" value="UniProtKB-SubCell"/>
</dbReference>
<dbReference type="GO" id="GO:0008270">
    <property type="term" value="F:zinc ion binding"/>
    <property type="evidence" value="ECO:0007669"/>
    <property type="project" value="UniProtKB-KW"/>
</dbReference>
<comment type="subcellular location">
    <subcellularLocation>
        <location evidence="1">Nucleus</location>
    </subcellularLocation>
</comment>
<accession>A0A146K9Z6</accession>
<evidence type="ECO:0000256" key="7">
    <source>
        <dbReference type="ARBA" id="ARBA00022884"/>
    </source>
</evidence>
<feature type="domain" description="C3H1-type" evidence="10">
    <location>
        <begin position="28"/>
        <end position="55"/>
    </location>
</feature>
<evidence type="ECO:0000256" key="4">
    <source>
        <dbReference type="ARBA" id="ARBA00022737"/>
    </source>
</evidence>
<dbReference type="AlphaFoldDB" id="A0A146K9Z6"/>
<feature type="domain" description="C3H1-type" evidence="10">
    <location>
        <begin position="105"/>
        <end position="133"/>
    </location>
</feature>
<keyword evidence="7" id="KW-0694">RNA-binding</keyword>
<feature type="zinc finger region" description="C3H1-type" evidence="9">
    <location>
        <begin position="28"/>
        <end position="55"/>
    </location>
</feature>
<dbReference type="PROSITE" id="PS50103">
    <property type="entry name" value="ZF_C3H1"/>
    <property type="match status" value="2"/>
</dbReference>
<evidence type="ECO:0000256" key="5">
    <source>
        <dbReference type="ARBA" id="ARBA00022771"/>
    </source>
</evidence>
<dbReference type="SUPFAM" id="SSF90229">
    <property type="entry name" value="CCCH zinc finger"/>
    <property type="match status" value="1"/>
</dbReference>
<evidence type="ECO:0000313" key="11">
    <source>
        <dbReference type="EMBL" id="JAP93387.1"/>
    </source>
</evidence>
<sequence length="229" mass="26950">EDQFKTKNKDFLEQFIKKQFSHFEYDHTKKLKVCKHFLQDRCFKNDDCQFSHEIVPFKVPDCKFFENCTDYFCPFKHRDEREINEGCKDFMRGLEFAECNCKKKGRVMQMCPRYAAGFCPDGPNCQLGGHPRWDQSLLIAELNGQAIVPCAICGSFHIETEMNAPDANMEYWCANSCSVMKKCHGSAARVRRYYQWFMETRRDGGKDVVEQVMEIVHKIIADQRGFRQQ</sequence>
<evidence type="ECO:0000256" key="3">
    <source>
        <dbReference type="ARBA" id="ARBA00022723"/>
    </source>
</evidence>
<evidence type="ECO:0000256" key="9">
    <source>
        <dbReference type="PROSITE-ProRule" id="PRU00723"/>
    </source>
</evidence>
<dbReference type="InterPro" id="IPR045348">
    <property type="entry name" value="CPSF4/Yth1"/>
</dbReference>
<dbReference type="PANTHER" id="PTHR23102:SF24">
    <property type="entry name" value="CLEAVAGE AND POLYADENYLATION SPECIFICITY FACTOR SUBUNIT 4"/>
    <property type="match status" value="1"/>
</dbReference>
<gene>
    <name evidence="11" type="ORF">TPC1_14355</name>
</gene>
<feature type="non-terminal residue" evidence="11">
    <location>
        <position position="1"/>
    </location>
</feature>
<evidence type="ECO:0000259" key="10">
    <source>
        <dbReference type="PROSITE" id="PS50103"/>
    </source>
</evidence>
<feature type="zinc finger region" description="C3H1-type" evidence="9">
    <location>
        <begin position="105"/>
        <end position="133"/>
    </location>
</feature>
<keyword evidence="6 9" id="KW-0862">Zinc</keyword>
<dbReference type="PANTHER" id="PTHR23102">
    <property type="entry name" value="CLEAVAGE AND POLYADENYLATION SPECIFICITY FACTOR SUBUNIT 4-RELATED"/>
    <property type="match status" value="1"/>
</dbReference>
<name>A0A146K9Z6_9EUKA</name>